<keyword evidence="3" id="KW-1003">Cell membrane</keyword>
<keyword evidence="5 8" id="KW-0812">Transmembrane</keyword>
<dbReference type="Gene3D" id="1.20.81.30">
    <property type="entry name" value="Type II secretion system (T2SS), domain F"/>
    <property type="match status" value="2"/>
</dbReference>
<dbReference type="PANTHER" id="PTHR30012:SF0">
    <property type="entry name" value="TYPE II SECRETION SYSTEM PROTEIN F-RELATED"/>
    <property type="match status" value="1"/>
</dbReference>
<evidence type="ECO:0000256" key="7">
    <source>
        <dbReference type="ARBA" id="ARBA00023136"/>
    </source>
</evidence>
<sequence>MPDFAYIARSLDGQRVEGVLSAPNQGEAMAALSARELFPLKVGAAAGSKAAASGQKQVRIASKHITPVYSQLAGLLRSGVPLLRSLTVIAEQSSHPPLVAVLEDLRTRVEDGSSLAEAMGRHPRVFGELSTSVVRAGGEGGFLEDALERVAAFTDQQEELKSKVAGAMAYPIILSVIGFLIVNGLIIFAVPMVEDLFARLKDKGELPWITEALLGLSDALQNYGLFIVAGVGVVIYFAYKWFETDEGRDWVDRWRLRVPMVGKIYRSLAVARFCRVLGTLLKGGVPIVRSLDIAADSTGNRVLTAVVKEAAETIQAGEPLAGPLSASGVFPRDVCEMIAVAEQSNNLEGVLNQVSDSLEKTTWRKIEVLVRLLEPLMLLVLAGVVLVVVIALLLPVIKLSTTM</sequence>
<evidence type="ECO:0000256" key="3">
    <source>
        <dbReference type="ARBA" id="ARBA00022475"/>
    </source>
</evidence>
<reference evidence="10 11" key="1">
    <citation type="submission" date="2019-02" db="EMBL/GenBank/DDBJ databases">
        <title>Deep-cultivation of Planctomycetes and their phenomic and genomic characterization uncovers novel biology.</title>
        <authorList>
            <person name="Wiegand S."/>
            <person name="Jogler M."/>
            <person name="Boedeker C."/>
            <person name="Pinto D."/>
            <person name="Vollmers J."/>
            <person name="Rivas-Marin E."/>
            <person name="Kohn T."/>
            <person name="Peeters S.H."/>
            <person name="Heuer A."/>
            <person name="Rast P."/>
            <person name="Oberbeckmann S."/>
            <person name="Bunk B."/>
            <person name="Jeske O."/>
            <person name="Meyerdierks A."/>
            <person name="Storesund J.E."/>
            <person name="Kallscheuer N."/>
            <person name="Luecker S."/>
            <person name="Lage O.M."/>
            <person name="Pohl T."/>
            <person name="Merkel B.J."/>
            <person name="Hornburger P."/>
            <person name="Mueller R.-W."/>
            <person name="Bruemmer F."/>
            <person name="Labrenz M."/>
            <person name="Spormann A.M."/>
            <person name="Op Den Camp H."/>
            <person name="Overmann J."/>
            <person name="Amann R."/>
            <person name="Jetten M.S.M."/>
            <person name="Mascher T."/>
            <person name="Medema M.H."/>
            <person name="Devos D.P."/>
            <person name="Kaster A.-K."/>
            <person name="Ovreas L."/>
            <person name="Rohde M."/>
            <person name="Galperin M.Y."/>
            <person name="Jogler C."/>
        </authorList>
    </citation>
    <scope>NUCLEOTIDE SEQUENCE [LARGE SCALE GENOMIC DNA]</scope>
    <source>
        <strain evidence="10 11">Mal64</strain>
    </source>
</reference>
<feature type="transmembrane region" description="Helical" evidence="8">
    <location>
        <begin position="376"/>
        <end position="397"/>
    </location>
</feature>
<gene>
    <name evidence="10" type="primary">epsF_4</name>
    <name evidence="10" type="ORF">Mal64_05340</name>
</gene>
<organism evidence="10 11">
    <name type="scientific">Pseudobythopirellula maris</name>
    <dbReference type="NCBI Taxonomy" id="2527991"/>
    <lineage>
        <taxon>Bacteria</taxon>
        <taxon>Pseudomonadati</taxon>
        <taxon>Planctomycetota</taxon>
        <taxon>Planctomycetia</taxon>
        <taxon>Pirellulales</taxon>
        <taxon>Lacipirellulaceae</taxon>
        <taxon>Pseudobythopirellula</taxon>
    </lineage>
</organism>
<feature type="transmembrane region" description="Helical" evidence="8">
    <location>
        <begin position="220"/>
        <end position="239"/>
    </location>
</feature>
<feature type="transmembrane region" description="Helical" evidence="8">
    <location>
        <begin position="167"/>
        <end position="190"/>
    </location>
</feature>
<proteinExistence type="inferred from homology"/>
<dbReference type="FunFam" id="1.20.81.30:FF:000001">
    <property type="entry name" value="Type II secretion system protein F"/>
    <property type="match status" value="1"/>
</dbReference>
<dbReference type="EMBL" id="SJPQ01000001">
    <property type="protein sequence ID" value="TWT90150.1"/>
    <property type="molecule type" value="Genomic_DNA"/>
</dbReference>
<comment type="subcellular location">
    <subcellularLocation>
        <location evidence="1">Cell inner membrane</location>
        <topology evidence="1">Multi-pass membrane protein</topology>
    </subcellularLocation>
</comment>
<dbReference type="Proteomes" id="UP000315440">
    <property type="component" value="Unassembled WGS sequence"/>
</dbReference>
<dbReference type="Pfam" id="PF00482">
    <property type="entry name" value="T2SSF"/>
    <property type="match status" value="2"/>
</dbReference>
<evidence type="ECO:0000313" key="11">
    <source>
        <dbReference type="Proteomes" id="UP000315440"/>
    </source>
</evidence>
<keyword evidence="4" id="KW-0997">Cell inner membrane</keyword>
<evidence type="ECO:0000256" key="4">
    <source>
        <dbReference type="ARBA" id="ARBA00022519"/>
    </source>
</evidence>
<keyword evidence="11" id="KW-1185">Reference proteome</keyword>
<evidence type="ECO:0000256" key="1">
    <source>
        <dbReference type="ARBA" id="ARBA00004429"/>
    </source>
</evidence>
<comment type="similarity">
    <text evidence="2">Belongs to the GSP F family.</text>
</comment>
<feature type="domain" description="Type II secretion system protein GspF" evidence="9">
    <location>
        <begin position="273"/>
        <end position="395"/>
    </location>
</feature>
<dbReference type="RefSeq" id="WP_146396648.1">
    <property type="nucleotide sequence ID" value="NZ_SJPQ01000001.1"/>
</dbReference>
<evidence type="ECO:0000256" key="5">
    <source>
        <dbReference type="ARBA" id="ARBA00022692"/>
    </source>
</evidence>
<evidence type="ECO:0000256" key="8">
    <source>
        <dbReference type="SAM" id="Phobius"/>
    </source>
</evidence>
<dbReference type="PRINTS" id="PR00812">
    <property type="entry name" value="BCTERIALGSPF"/>
</dbReference>
<dbReference type="PANTHER" id="PTHR30012">
    <property type="entry name" value="GENERAL SECRETION PATHWAY PROTEIN"/>
    <property type="match status" value="1"/>
</dbReference>
<evidence type="ECO:0000313" key="10">
    <source>
        <dbReference type="EMBL" id="TWT90150.1"/>
    </source>
</evidence>
<accession>A0A5C5ZS72</accession>
<dbReference type="InterPro" id="IPR003004">
    <property type="entry name" value="GspF/PilC"/>
</dbReference>
<evidence type="ECO:0000256" key="2">
    <source>
        <dbReference type="ARBA" id="ARBA00005745"/>
    </source>
</evidence>
<keyword evidence="6 8" id="KW-1133">Transmembrane helix</keyword>
<name>A0A5C5ZS72_9BACT</name>
<comment type="caution">
    <text evidence="10">The sequence shown here is derived from an EMBL/GenBank/DDBJ whole genome shotgun (WGS) entry which is preliminary data.</text>
</comment>
<keyword evidence="7 8" id="KW-0472">Membrane</keyword>
<evidence type="ECO:0000259" key="9">
    <source>
        <dbReference type="Pfam" id="PF00482"/>
    </source>
</evidence>
<dbReference type="InterPro" id="IPR042094">
    <property type="entry name" value="T2SS_GspF_sf"/>
</dbReference>
<feature type="domain" description="Type II secretion system protein GspF" evidence="9">
    <location>
        <begin position="70"/>
        <end position="191"/>
    </location>
</feature>
<dbReference type="InterPro" id="IPR018076">
    <property type="entry name" value="T2SS_GspF_dom"/>
</dbReference>
<dbReference type="OrthoDB" id="9805682at2"/>
<evidence type="ECO:0000256" key="6">
    <source>
        <dbReference type="ARBA" id="ARBA00022989"/>
    </source>
</evidence>
<protein>
    <submittedName>
        <fullName evidence="10">Type II secretion system protein F</fullName>
    </submittedName>
</protein>
<dbReference type="GO" id="GO:0005886">
    <property type="term" value="C:plasma membrane"/>
    <property type="evidence" value="ECO:0007669"/>
    <property type="project" value="UniProtKB-SubCell"/>
</dbReference>
<dbReference type="AlphaFoldDB" id="A0A5C5ZS72"/>